<proteinExistence type="predicted"/>
<dbReference type="Proteomes" id="UP001057452">
    <property type="component" value="Chromosome 5"/>
</dbReference>
<organism evidence="1 2">
    <name type="scientific">Chaenocephalus aceratus</name>
    <name type="common">Blackfin icefish</name>
    <name type="synonym">Chaenichthys aceratus</name>
    <dbReference type="NCBI Taxonomy" id="36190"/>
    <lineage>
        <taxon>Eukaryota</taxon>
        <taxon>Metazoa</taxon>
        <taxon>Chordata</taxon>
        <taxon>Craniata</taxon>
        <taxon>Vertebrata</taxon>
        <taxon>Euteleostomi</taxon>
        <taxon>Actinopterygii</taxon>
        <taxon>Neopterygii</taxon>
        <taxon>Teleostei</taxon>
        <taxon>Neoteleostei</taxon>
        <taxon>Acanthomorphata</taxon>
        <taxon>Eupercaria</taxon>
        <taxon>Perciformes</taxon>
        <taxon>Notothenioidei</taxon>
        <taxon>Channichthyidae</taxon>
        <taxon>Chaenocephalus</taxon>
    </lineage>
</organism>
<name>A0ACB9XNQ9_CHAAC</name>
<dbReference type="EMBL" id="CM043789">
    <property type="protein sequence ID" value="KAI4827915.1"/>
    <property type="molecule type" value="Genomic_DNA"/>
</dbReference>
<feature type="non-terminal residue" evidence="1">
    <location>
        <position position="1"/>
    </location>
</feature>
<evidence type="ECO:0000313" key="1">
    <source>
        <dbReference type="EMBL" id="KAI4827915.1"/>
    </source>
</evidence>
<comment type="caution">
    <text evidence="1">The sequence shown here is derived from an EMBL/GenBank/DDBJ whole genome shotgun (WGS) entry which is preliminary data.</text>
</comment>
<reference evidence="1" key="1">
    <citation type="submission" date="2022-05" db="EMBL/GenBank/DDBJ databases">
        <title>Chromosome-level genome of Chaenocephalus aceratus.</title>
        <authorList>
            <person name="Park H."/>
        </authorList>
    </citation>
    <scope>NUCLEOTIDE SEQUENCE</scope>
    <source>
        <strain evidence="1">KU_202001</strain>
    </source>
</reference>
<accession>A0ACB9XNQ9</accession>
<keyword evidence="2" id="KW-1185">Reference proteome</keyword>
<feature type="non-terminal residue" evidence="1">
    <location>
        <position position="71"/>
    </location>
</feature>
<gene>
    <name evidence="1" type="ORF">KUCAC02_031272</name>
</gene>
<protein>
    <submittedName>
        <fullName evidence="1">Uncharacterized protein</fullName>
    </submittedName>
</protein>
<sequence>KRRSPLGKIDSVVGGEKKRGTAKWRRDEAWMGRERRIYRSPLIKETFALRLDGVSLCSSPLCLLRRRTKHA</sequence>
<evidence type="ECO:0000313" key="2">
    <source>
        <dbReference type="Proteomes" id="UP001057452"/>
    </source>
</evidence>